<keyword evidence="4" id="KW-1185">Reference proteome</keyword>
<comment type="caution">
    <text evidence="3">The sequence shown here is derived from an EMBL/GenBank/DDBJ whole genome shotgun (WGS) entry which is preliminary data.</text>
</comment>
<dbReference type="Proteomes" id="UP000214747">
    <property type="component" value="Unassembled WGS sequence"/>
</dbReference>
<dbReference type="SUPFAM" id="SSF69255">
    <property type="entry name" value="gp5 N-terminal domain-like"/>
    <property type="match status" value="1"/>
</dbReference>
<proteinExistence type="predicted"/>
<name>A0A225SMC1_9BURK</name>
<feature type="region of interest" description="Disordered" evidence="1">
    <location>
        <begin position="182"/>
        <end position="209"/>
    </location>
</feature>
<evidence type="ECO:0000256" key="1">
    <source>
        <dbReference type="SAM" id="MobiDB-lite"/>
    </source>
</evidence>
<evidence type="ECO:0000313" key="3">
    <source>
        <dbReference type="EMBL" id="OWY32211.1"/>
    </source>
</evidence>
<reference evidence="3 4" key="1">
    <citation type="journal article" date="2010" name="Int. J. Syst. Evol. Microbiol.">
        <title>Reclassification of Herbaspirillum putei as a later heterotypic synonym of Herbaspirillum huttiense, with the description of H. huttiense subsp. huttiense subsp. nov. and H. huttiense subsp. putei subsp. nov., comb. nov., and description of Herbaspirillum aquaticum sp. nov.</title>
        <authorList>
            <person name="Dobritsa A.P."/>
            <person name="Reddy M.C."/>
            <person name="Samadpour M."/>
        </authorList>
    </citation>
    <scope>NUCLEOTIDE SEQUENCE [LARGE SCALE GENOMIC DNA]</scope>
    <source>
        <strain evidence="3 4">IEH 4430</strain>
    </source>
</reference>
<dbReference type="InterPro" id="IPR006531">
    <property type="entry name" value="Gp5/Vgr_OB"/>
</dbReference>
<evidence type="ECO:0000313" key="4">
    <source>
        <dbReference type="Proteomes" id="UP000214747"/>
    </source>
</evidence>
<gene>
    <name evidence="3" type="ORF">CEJ45_22155</name>
</gene>
<protein>
    <recommendedName>
        <fullName evidence="2">Gp5/Type VI secretion system Vgr protein OB-fold domain-containing protein</fullName>
    </recommendedName>
</protein>
<sequence>MSALANAMRLQAAMERSTEAKPRKGIVSSYNPDKYSVKVRIQPEDVETGWLSLAAAAVGNDWGVIFAPSIGDQVDVHFEEGNANSGFVCSRFFDDQDRPMAVPSGEFWMVHKTGSFLKFTSDGKISVNGAAEIDVTTPVVNIVASGAANVTAPQINLGADGASLLSVLTSAFASLFNGHTHKSNGSGVQTDPPQQQADSSHMTSTVKAS</sequence>
<feature type="domain" description="Gp5/Type VI secretion system Vgr protein OB-fold" evidence="2">
    <location>
        <begin position="24"/>
        <end position="90"/>
    </location>
</feature>
<accession>A0A225SMC1</accession>
<dbReference type="Pfam" id="PF04717">
    <property type="entry name" value="Phage_base_V"/>
    <property type="match status" value="1"/>
</dbReference>
<organism evidence="3 4">
    <name type="scientific">Herbaspirillum aquaticum</name>
    <dbReference type="NCBI Taxonomy" id="568783"/>
    <lineage>
        <taxon>Bacteria</taxon>
        <taxon>Pseudomonadati</taxon>
        <taxon>Pseudomonadota</taxon>
        <taxon>Betaproteobacteria</taxon>
        <taxon>Burkholderiales</taxon>
        <taxon>Oxalobacteraceae</taxon>
        <taxon>Herbaspirillum</taxon>
    </lineage>
</organism>
<dbReference type="RefSeq" id="WP_088757215.1">
    <property type="nucleotide sequence ID" value="NZ_NJGV01000028.1"/>
</dbReference>
<evidence type="ECO:0000259" key="2">
    <source>
        <dbReference type="Pfam" id="PF04717"/>
    </source>
</evidence>
<dbReference type="Gene3D" id="2.40.50.230">
    <property type="entry name" value="Gp5 N-terminal domain"/>
    <property type="match status" value="1"/>
</dbReference>
<feature type="compositionally biased region" description="Polar residues" evidence="1">
    <location>
        <begin position="183"/>
        <end position="209"/>
    </location>
</feature>
<dbReference type="InterPro" id="IPR037026">
    <property type="entry name" value="Vgr_OB-fold_dom_sf"/>
</dbReference>
<dbReference type="AlphaFoldDB" id="A0A225SMC1"/>
<dbReference type="EMBL" id="NJGV01000028">
    <property type="protein sequence ID" value="OWY32211.1"/>
    <property type="molecule type" value="Genomic_DNA"/>
</dbReference>